<evidence type="ECO:0000256" key="1">
    <source>
        <dbReference type="ARBA" id="ARBA00001933"/>
    </source>
</evidence>
<dbReference type="HOGENOM" id="CLU_021018_1_0_11"/>
<dbReference type="PANTHER" id="PTHR10314">
    <property type="entry name" value="CYSTATHIONINE BETA-SYNTHASE"/>
    <property type="match status" value="1"/>
</dbReference>
<feature type="domain" description="Tryptophan synthase beta chain-like PALP" evidence="3">
    <location>
        <begin position="22"/>
        <end position="306"/>
    </location>
</feature>
<evidence type="ECO:0000313" key="5">
    <source>
        <dbReference type="Proteomes" id="UP000006637"/>
    </source>
</evidence>
<dbReference type="Proteomes" id="UP000006637">
    <property type="component" value="Chromosome"/>
</dbReference>
<reference evidence="4 5" key="1">
    <citation type="submission" date="2006-06" db="EMBL/GenBank/DDBJ databases">
        <title>Complete sequence of Rubrobacter xylanophilus DSM 9941.</title>
        <authorList>
            <consortium name="US DOE Joint Genome Institute"/>
            <person name="Copeland A."/>
            <person name="Lucas S."/>
            <person name="Lapidus A."/>
            <person name="Barry K."/>
            <person name="Detter J.C."/>
            <person name="Glavina del Rio T."/>
            <person name="Hammon N."/>
            <person name="Israni S."/>
            <person name="Dalin E."/>
            <person name="Tice H."/>
            <person name="Pitluck S."/>
            <person name="Munk A.C."/>
            <person name="Brettin T."/>
            <person name="Bruce D."/>
            <person name="Han C."/>
            <person name="Tapia R."/>
            <person name="Gilna P."/>
            <person name="Schmutz J."/>
            <person name="Larimer F."/>
            <person name="Land M."/>
            <person name="Hauser L."/>
            <person name="Kyrpides N."/>
            <person name="Lykidis A."/>
            <person name="da Costa M.S."/>
            <person name="Rainey F.A."/>
            <person name="Empadinhas N."/>
            <person name="Jolivet E."/>
            <person name="Battista J.R."/>
            <person name="Richardson P."/>
        </authorList>
    </citation>
    <scope>NUCLEOTIDE SEQUENCE [LARGE SCALE GENOMIC DNA]</scope>
    <source>
        <strain evidence="5">DSM 9941 / NBRC 16129 / PRD-1</strain>
    </source>
</reference>
<keyword evidence="2" id="KW-0663">Pyridoxal phosphate</keyword>
<protein>
    <submittedName>
        <fullName evidence="4">Pyridoxal-5'-phosphate-dependent enzyme, beta subunit</fullName>
    </submittedName>
</protein>
<evidence type="ECO:0000256" key="2">
    <source>
        <dbReference type="ARBA" id="ARBA00022898"/>
    </source>
</evidence>
<dbReference type="CDD" id="cd01561">
    <property type="entry name" value="CBS_like"/>
    <property type="match status" value="1"/>
</dbReference>
<dbReference type="InterPro" id="IPR001216">
    <property type="entry name" value="P-phosphate_BS"/>
</dbReference>
<accession>Q1AYU1</accession>
<sequence>MQTRKLVKEVRMAAPGLSESVLEAIGDTPLIEVEEGIYAKLEYLNPSGSIKARIARYIVEKAEREGLLLPGHTIVEATSGNTGNAFSMVAAIKGYRMVVLMPEGLSTERVAISRAFGAHIEHVGEFYVTEALKRARELGKKEGYFCPAQFDSEWNVEENREWLGKEILGQLEEGGVGAPDALVMGVGTGGTLIGVGQAFREKNAEAKLIAVEPEESCTLLCGESGVHKIEGISDGFVPGIYERHAERLGVDEVYAVGSEEALGAMRWLARRRGLFVGPSSGANLVAARRLKEAHPELKSIVTLFCDEGEKYISEHFPATREVEAEAR</sequence>
<dbReference type="eggNOG" id="COG0031">
    <property type="taxonomic scope" value="Bacteria"/>
</dbReference>
<dbReference type="AlphaFoldDB" id="Q1AYU1"/>
<dbReference type="EMBL" id="CP000386">
    <property type="protein sequence ID" value="ABG03437.1"/>
    <property type="molecule type" value="Genomic_DNA"/>
</dbReference>
<dbReference type="InterPro" id="IPR050214">
    <property type="entry name" value="Cys_Synth/Cystath_Beta-Synth"/>
</dbReference>
<dbReference type="InterPro" id="IPR036052">
    <property type="entry name" value="TrpB-like_PALP_sf"/>
</dbReference>
<name>Q1AYU1_RUBXD</name>
<dbReference type="GO" id="GO:0016765">
    <property type="term" value="F:transferase activity, transferring alkyl or aryl (other than methyl) groups"/>
    <property type="evidence" value="ECO:0007669"/>
    <property type="project" value="UniProtKB-ARBA"/>
</dbReference>
<dbReference type="PhylomeDB" id="Q1AYU1"/>
<gene>
    <name evidence="4" type="ordered locus">Rxyl_0463</name>
</gene>
<keyword evidence="5" id="KW-1185">Reference proteome</keyword>
<evidence type="ECO:0000259" key="3">
    <source>
        <dbReference type="Pfam" id="PF00291"/>
    </source>
</evidence>
<dbReference type="SUPFAM" id="SSF53686">
    <property type="entry name" value="Tryptophan synthase beta subunit-like PLP-dependent enzymes"/>
    <property type="match status" value="1"/>
</dbReference>
<dbReference type="PROSITE" id="PS00901">
    <property type="entry name" value="CYS_SYNTHASE"/>
    <property type="match status" value="1"/>
</dbReference>
<dbReference type="GO" id="GO:0006535">
    <property type="term" value="P:cysteine biosynthetic process from serine"/>
    <property type="evidence" value="ECO:0007669"/>
    <property type="project" value="InterPro"/>
</dbReference>
<proteinExistence type="predicted"/>
<dbReference type="Pfam" id="PF00291">
    <property type="entry name" value="PALP"/>
    <property type="match status" value="1"/>
</dbReference>
<organism evidence="4 5">
    <name type="scientific">Rubrobacter xylanophilus (strain DSM 9941 / JCM 11954 / NBRC 16129 / PRD-1)</name>
    <dbReference type="NCBI Taxonomy" id="266117"/>
    <lineage>
        <taxon>Bacteria</taxon>
        <taxon>Bacillati</taxon>
        <taxon>Actinomycetota</taxon>
        <taxon>Rubrobacteria</taxon>
        <taxon>Rubrobacterales</taxon>
        <taxon>Rubrobacteraceae</taxon>
        <taxon>Rubrobacter</taxon>
    </lineage>
</organism>
<dbReference type="Gene3D" id="3.40.50.1100">
    <property type="match status" value="2"/>
</dbReference>
<dbReference type="STRING" id="266117.Rxyl_0463"/>
<comment type="cofactor">
    <cofactor evidence="1">
        <name>pyridoxal 5'-phosphate</name>
        <dbReference type="ChEBI" id="CHEBI:597326"/>
    </cofactor>
</comment>
<dbReference type="KEGG" id="rxy:Rxyl_0463"/>
<dbReference type="InterPro" id="IPR001926">
    <property type="entry name" value="TrpB-like_PALP"/>
</dbReference>
<evidence type="ECO:0000313" key="4">
    <source>
        <dbReference type="EMBL" id="ABG03437.1"/>
    </source>
</evidence>